<keyword evidence="3" id="KW-1185">Reference proteome</keyword>
<evidence type="ECO:0000313" key="3">
    <source>
        <dbReference type="Proteomes" id="UP000823775"/>
    </source>
</evidence>
<dbReference type="EMBL" id="JACEIK010000601">
    <property type="protein sequence ID" value="MCD7459676.1"/>
    <property type="molecule type" value="Genomic_DNA"/>
</dbReference>
<accession>A0ABS8SLC7</accession>
<name>A0ABS8SLC7_DATST</name>
<proteinExistence type="predicted"/>
<comment type="caution">
    <text evidence="2">The sequence shown here is derived from an EMBL/GenBank/DDBJ whole genome shotgun (WGS) entry which is preliminary data.</text>
</comment>
<evidence type="ECO:0000256" key="1">
    <source>
        <dbReference type="SAM" id="MobiDB-lite"/>
    </source>
</evidence>
<feature type="compositionally biased region" description="Basic and acidic residues" evidence="1">
    <location>
        <begin position="25"/>
        <end position="35"/>
    </location>
</feature>
<reference evidence="2 3" key="1">
    <citation type="journal article" date="2021" name="BMC Genomics">
        <title>Datura genome reveals duplications of psychoactive alkaloid biosynthetic genes and high mutation rate following tissue culture.</title>
        <authorList>
            <person name="Rajewski A."/>
            <person name="Carter-House D."/>
            <person name="Stajich J."/>
            <person name="Litt A."/>
        </authorList>
    </citation>
    <scope>NUCLEOTIDE SEQUENCE [LARGE SCALE GENOMIC DNA]</scope>
    <source>
        <strain evidence="2">AR-01</strain>
    </source>
</reference>
<organism evidence="2 3">
    <name type="scientific">Datura stramonium</name>
    <name type="common">Jimsonweed</name>
    <name type="synonym">Common thornapple</name>
    <dbReference type="NCBI Taxonomy" id="4076"/>
    <lineage>
        <taxon>Eukaryota</taxon>
        <taxon>Viridiplantae</taxon>
        <taxon>Streptophyta</taxon>
        <taxon>Embryophyta</taxon>
        <taxon>Tracheophyta</taxon>
        <taxon>Spermatophyta</taxon>
        <taxon>Magnoliopsida</taxon>
        <taxon>eudicotyledons</taxon>
        <taxon>Gunneridae</taxon>
        <taxon>Pentapetalae</taxon>
        <taxon>asterids</taxon>
        <taxon>lamiids</taxon>
        <taxon>Solanales</taxon>
        <taxon>Solanaceae</taxon>
        <taxon>Solanoideae</taxon>
        <taxon>Datureae</taxon>
        <taxon>Datura</taxon>
    </lineage>
</organism>
<dbReference type="Proteomes" id="UP000823775">
    <property type="component" value="Unassembled WGS sequence"/>
</dbReference>
<gene>
    <name evidence="2" type="ORF">HAX54_041608</name>
</gene>
<sequence length="87" mass="10034">MEKWCGGTKKEKLWRWFKKKIGLGREGEEGERGGGDDPWWGARVTPPNHERLRTQIGDRGNNHESWIKMNDCVEEPNGSSADCTFMQ</sequence>
<feature type="non-terminal residue" evidence="2">
    <location>
        <position position="87"/>
    </location>
</feature>
<feature type="region of interest" description="Disordered" evidence="1">
    <location>
        <begin position="25"/>
        <end position="62"/>
    </location>
</feature>
<evidence type="ECO:0000313" key="2">
    <source>
        <dbReference type="EMBL" id="MCD7459676.1"/>
    </source>
</evidence>
<protein>
    <submittedName>
        <fullName evidence="2">Uncharacterized protein</fullName>
    </submittedName>
</protein>